<evidence type="ECO:0000259" key="2">
    <source>
        <dbReference type="Pfam" id="PF18426"/>
    </source>
</evidence>
<feature type="domain" description="Tle cognate immunity protein 4 N-terminal" evidence="3">
    <location>
        <begin position="42"/>
        <end position="168"/>
    </location>
</feature>
<dbReference type="AlphaFoldDB" id="A0A6I3XDQ3"/>
<evidence type="ECO:0000259" key="3">
    <source>
        <dbReference type="Pfam" id="PF18443"/>
    </source>
</evidence>
<comment type="caution">
    <text evidence="4">The sequence shown here is derived from an EMBL/GenBank/DDBJ whole genome shotgun (WGS) entry which is preliminary data.</text>
</comment>
<dbReference type="Pfam" id="PF18443">
    <property type="entry name" value="Tli4_N"/>
    <property type="match status" value="1"/>
</dbReference>
<dbReference type="RefSeq" id="WP_155708309.1">
    <property type="nucleotide sequence ID" value="NZ_BMWU01000021.1"/>
</dbReference>
<organism evidence="4 5">
    <name type="scientific">Pseudoduganella dura</name>
    <dbReference type="NCBI Taxonomy" id="321982"/>
    <lineage>
        <taxon>Bacteria</taxon>
        <taxon>Pseudomonadati</taxon>
        <taxon>Pseudomonadota</taxon>
        <taxon>Betaproteobacteria</taxon>
        <taxon>Burkholderiales</taxon>
        <taxon>Oxalobacteraceae</taxon>
        <taxon>Telluria group</taxon>
        <taxon>Pseudoduganella</taxon>
    </lineage>
</organism>
<gene>
    <name evidence="4" type="ORF">GJV26_07655</name>
</gene>
<feature type="region of interest" description="Disordered" evidence="1">
    <location>
        <begin position="353"/>
        <end position="372"/>
    </location>
</feature>
<protein>
    <recommendedName>
        <fullName evidence="6">Tle cognate immunity protein 4 C-terminal domain-containing protein</fullName>
    </recommendedName>
</protein>
<accession>A0A6I3XDQ3</accession>
<proteinExistence type="predicted"/>
<dbReference type="InterPro" id="IPR041290">
    <property type="entry name" value="Tli4_C"/>
</dbReference>
<evidence type="ECO:0008006" key="6">
    <source>
        <dbReference type="Google" id="ProtNLM"/>
    </source>
</evidence>
<feature type="domain" description="Tle cognate immunity protein 4 C-terminal" evidence="2">
    <location>
        <begin position="185"/>
        <end position="350"/>
    </location>
</feature>
<evidence type="ECO:0000256" key="1">
    <source>
        <dbReference type="SAM" id="MobiDB-lite"/>
    </source>
</evidence>
<dbReference type="OrthoDB" id="8722129at2"/>
<sequence length="437" mass="48756">MNISIKLLFLASMVGMPTVGISRNFSVGRSDMRVDEKNMAIKTICVGRFAVDVPEKFEFSYGDARVSGVQISSDKSETMEEFNARIIERNIELAAQKNERDLASLENVRDLKMQHATGKIFSFGRNWSYHIAHGKRVDNEWFSIEALVRIQEVSFRLFLEIADKEDFDEVMKIIVNMRYRQSNDLPGKPGFCFDNGIILDTVPVPLPAHDQVPRESVVMFTGDSKHPDVAIALNSMSGVTKQKTLLQRSADSSARIDFPFAFQPIFEGRRSINGIPGEESSERVKENNGTRAHSYRWESDSIKTDAMKPFLVLELTTGIGRPGKPVNSSLSDKEVQALWDQISGSLRPRPVKVETAKPEPSMPPERAEAGTPCPASGQWSCVDHANGYDVVGGTTQKFVQGVKMPQAELLGPEPLFGRRKTFTLSTPTVWKLVKEPS</sequence>
<dbReference type="InterPro" id="IPR040761">
    <property type="entry name" value="Tli4_N"/>
</dbReference>
<dbReference type="Pfam" id="PF18426">
    <property type="entry name" value="Tli4_C"/>
    <property type="match status" value="1"/>
</dbReference>
<name>A0A6I3XDQ3_9BURK</name>
<reference evidence="4 5" key="1">
    <citation type="submission" date="2019-11" db="EMBL/GenBank/DDBJ databases">
        <title>Draft Genome Sequences of Six Type Strains of the Genus Massilia.</title>
        <authorList>
            <person name="Miess H."/>
            <person name="Frediansyah A."/>
            <person name="Goeker M."/>
            <person name="Gross H."/>
        </authorList>
    </citation>
    <scope>NUCLEOTIDE SEQUENCE [LARGE SCALE GENOMIC DNA]</scope>
    <source>
        <strain evidence="4 5">DSM 17513</strain>
    </source>
</reference>
<dbReference type="Proteomes" id="UP000431684">
    <property type="component" value="Unassembled WGS sequence"/>
</dbReference>
<evidence type="ECO:0000313" key="4">
    <source>
        <dbReference type="EMBL" id="MUI12343.1"/>
    </source>
</evidence>
<keyword evidence="5" id="KW-1185">Reference proteome</keyword>
<dbReference type="EMBL" id="WNWM01000002">
    <property type="protein sequence ID" value="MUI12343.1"/>
    <property type="molecule type" value="Genomic_DNA"/>
</dbReference>
<evidence type="ECO:0000313" key="5">
    <source>
        <dbReference type="Proteomes" id="UP000431684"/>
    </source>
</evidence>